<dbReference type="GO" id="GO:0004497">
    <property type="term" value="F:monooxygenase activity"/>
    <property type="evidence" value="ECO:0007669"/>
    <property type="project" value="UniProtKB-KW"/>
</dbReference>
<reference evidence="2 3" key="1">
    <citation type="submission" date="2015-09" db="EMBL/GenBank/DDBJ databases">
        <title>Draft genome of the parasitic nematode Teladorsagia circumcincta isolate WARC Sus (inbred).</title>
        <authorList>
            <person name="Mitreva M."/>
        </authorList>
    </citation>
    <scope>NUCLEOTIDE SEQUENCE [LARGE SCALE GENOMIC DNA]</scope>
    <source>
        <strain evidence="2 3">S</strain>
    </source>
</reference>
<dbReference type="OrthoDB" id="9303842at2759"/>
<organism evidence="2 3">
    <name type="scientific">Teladorsagia circumcincta</name>
    <name type="common">Brown stomach worm</name>
    <name type="synonym">Ostertagia circumcincta</name>
    <dbReference type="NCBI Taxonomy" id="45464"/>
    <lineage>
        <taxon>Eukaryota</taxon>
        <taxon>Metazoa</taxon>
        <taxon>Ecdysozoa</taxon>
        <taxon>Nematoda</taxon>
        <taxon>Chromadorea</taxon>
        <taxon>Rhabditida</taxon>
        <taxon>Rhabditina</taxon>
        <taxon>Rhabditomorpha</taxon>
        <taxon>Strongyloidea</taxon>
        <taxon>Trichostrongylidae</taxon>
        <taxon>Teladorsagia</taxon>
    </lineage>
</organism>
<dbReference type="GO" id="GO:0016705">
    <property type="term" value="F:oxidoreductase activity, acting on paired donors, with incorporation or reduction of molecular oxygen"/>
    <property type="evidence" value="ECO:0007669"/>
    <property type="project" value="InterPro"/>
</dbReference>
<dbReference type="Proteomes" id="UP000230423">
    <property type="component" value="Unassembled WGS sequence"/>
</dbReference>
<dbReference type="GO" id="GO:0005506">
    <property type="term" value="F:iron ion binding"/>
    <property type="evidence" value="ECO:0007669"/>
    <property type="project" value="InterPro"/>
</dbReference>
<name>A0A2G9U8J3_TELCI</name>
<evidence type="ECO:0000313" key="2">
    <source>
        <dbReference type="EMBL" id="PIO66571.1"/>
    </source>
</evidence>
<proteinExistence type="predicted"/>
<protein>
    <submittedName>
        <fullName evidence="2">Uncharacterized protein</fullName>
    </submittedName>
</protein>
<keyword evidence="3" id="KW-1185">Reference proteome</keyword>
<evidence type="ECO:0000313" key="3">
    <source>
        <dbReference type="Proteomes" id="UP000230423"/>
    </source>
</evidence>
<evidence type="ECO:0000256" key="1">
    <source>
        <dbReference type="ARBA" id="ARBA00023033"/>
    </source>
</evidence>
<accession>A0A2G9U8J3</accession>
<dbReference type="GO" id="GO:0020037">
    <property type="term" value="F:heme binding"/>
    <property type="evidence" value="ECO:0007669"/>
    <property type="project" value="InterPro"/>
</dbReference>
<sequence>MVVMWLGPLPVVMLYSPRLAEKILTSSKHLSKGFAYGYLEAWLGQGIITRLVNYICQRKHEYLGPVSKQSNSRFGAAVAN</sequence>
<dbReference type="SUPFAM" id="SSF48264">
    <property type="entry name" value="Cytochrome P450"/>
    <property type="match status" value="1"/>
</dbReference>
<dbReference type="AlphaFoldDB" id="A0A2G9U8J3"/>
<dbReference type="EMBL" id="KZ348173">
    <property type="protein sequence ID" value="PIO66571.1"/>
    <property type="molecule type" value="Genomic_DNA"/>
</dbReference>
<dbReference type="InterPro" id="IPR036396">
    <property type="entry name" value="Cyt_P450_sf"/>
</dbReference>
<keyword evidence="1" id="KW-0503">Monooxygenase</keyword>
<keyword evidence="1" id="KW-0560">Oxidoreductase</keyword>
<gene>
    <name evidence="2" type="ORF">TELCIR_11711</name>
</gene>